<dbReference type="PANTHER" id="PTHR11014:SF63">
    <property type="entry name" value="METALLOPEPTIDASE, PUTATIVE (AFU_ORTHOLOGUE AFUA_6G09600)-RELATED"/>
    <property type="match status" value="1"/>
</dbReference>
<dbReference type="SUPFAM" id="SSF53187">
    <property type="entry name" value="Zn-dependent exopeptidases"/>
    <property type="match status" value="1"/>
</dbReference>
<dbReference type="InterPro" id="IPR017439">
    <property type="entry name" value="Amidohydrolase"/>
</dbReference>
<keyword evidence="3" id="KW-1185">Reference proteome</keyword>
<dbReference type="InterPro" id="IPR002933">
    <property type="entry name" value="Peptidase_M20"/>
</dbReference>
<organism evidence="2 3">
    <name type="scientific">Novosphingobium album</name>
    <name type="common">ex Liu et al. 2023</name>
    <dbReference type="NCBI Taxonomy" id="3031130"/>
    <lineage>
        <taxon>Bacteria</taxon>
        <taxon>Pseudomonadati</taxon>
        <taxon>Pseudomonadota</taxon>
        <taxon>Alphaproteobacteria</taxon>
        <taxon>Sphingomonadales</taxon>
        <taxon>Sphingomonadaceae</taxon>
        <taxon>Novosphingobium</taxon>
    </lineage>
</organism>
<evidence type="ECO:0000313" key="3">
    <source>
        <dbReference type="Proteomes" id="UP001216253"/>
    </source>
</evidence>
<sequence length="147" mass="15763">MNKPLERLLAGLPDLLPTLESAYKDVHAHPELSMQENRTAGIAAKHLTDHGYEVTTGVGRTGVIGILRNGEGPTVMMRADMDALPIREDSGLDYASTAIATDASDQSVPVAHACGHDMHVAWLMGASALFAHQRDVWKGTLIAVPAW</sequence>
<accession>A0ABT5WKQ8</accession>
<dbReference type="Gene3D" id="3.40.630.10">
    <property type="entry name" value="Zn peptidases"/>
    <property type="match status" value="1"/>
</dbReference>
<dbReference type="PANTHER" id="PTHR11014">
    <property type="entry name" value="PEPTIDASE M20 FAMILY MEMBER"/>
    <property type="match status" value="1"/>
</dbReference>
<evidence type="ECO:0008006" key="4">
    <source>
        <dbReference type="Google" id="ProtNLM"/>
    </source>
</evidence>
<keyword evidence="1" id="KW-0378">Hydrolase</keyword>
<dbReference type="RefSeq" id="WP_275226715.1">
    <property type="nucleotide sequence ID" value="NZ_JARESE010000007.1"/>
</dbReference>
<evidence type="ECO:0000256" key="1">
    <source>
        <dbReference type="ARBA" id="ARBA00022801"/>
    </source>
</evidence>
<dbReference type="EMBL" id="JARESE010000007">
    <property type="protein sequence ID" value="MDE8650635.1"/>
    <property type="molecule type" value="Genomic_DNA"/>
</dbReference>
<evidence type="ECO:0000313" key="2">
    <source>
        <dbReference type="EMBL" id="MDE8650635.1"/>
    </source>
</evidence>
<name>A0ABT5WKQ8_9SPHN</name>
<dbReference type="Proteomes" id="UP001216253">
    <property type="component" value="Unassembled WGS sequence"/>
</dbReference>
<gene>
    <name evidence="2" type="ORF">PYV00_02750</name>
</gene>
<protein>
    <recommendedName>
        <fullName evidence="4">M20/M25/M40 family metallo-hydrolase</fullName>
    </recommendedName>
</protein>
<comment type="caution">
    <text evidence="2">The sequence shown here is derived from an EMBL/GenBank/DDBJ whole genome shotgun (WGS) entry which is preliminary data.</text>
</comment>
<dbReference type="Pfam" id="PF01546">
    <property type="entry name" value="Peptidase_M20"/>
    <property type="match status" value="1"/>
</dbReference>
<reference evidence="2 3" key="1">
    <citation type="submission" date="2023-03" db="EMBL/GenBank/DDBJ databases">
        <title>NovoSphingobium album sp. nov. isolated from polycyclic aromatic hydrocarbons- and heavy-metal polluted soil.</title>
        <authorList>
            <person name="Liu Z."/>
            <person name="Wang K."/>
        </authorList>
    </citation>
    <scope>NUCLEOTIDE SEQUENCE [LARGE SCALE GENOMIC DNA]</scope>
    <source>
        <strain evidence="2 3">H3SJ31-1</strain>
    </source>
</reference>
<proteinExistence type="predicted"/>